<dbReference type="Gene3D" id="3.40.50.2020">
    <property type="match status" value="1"/>
</dbReference>
<gene>
    <name evidence="1" type="ORF">S03H2_43488</name>
</gene>
<organism evidence="1">
    <name type="scientific">marine sediment metagenome</name>
    <dbReference type="NCBI Taxonomy" id="412755"/>
    <lineage>
        <taxon>unclassified sequences</taxon>
        <taxon>metagenomes</taxon>
        <taxon>ecological metagenomes</taxon>
    </lineage>
</organism>
<protein>
    <submittedName>
        <fullName evidence="1">Uncharacterized protein</fullName>
    </submittedName>
</protein>
<dbReference type="EMBL" id="BARU01027132">
    <property type="protein sequence ID" value="GAH70772.1"/>
    <property type="molecule type" value="Genomic_DNA"/>
</dbReference>
<reference evidence="1" key="1">
    <citation type="journal article" date="2014" name="Front. Microbiol.">
        <title>High frequency of phylogenetically diverse reductive dehalogenase-homologous genes in deep subseafloor sedimentary metagenomes.</title>
        <authorList>
            <person name="Kawai M."/>
            <person name="Futagami T."/>
            <person name="Toyoda A."/>
            <person name="Takaki Y."/>
            <person name="Nishi S."/>
            <person name="Hori S."/>
            <person name="Arai W."/>
            <person name="Tsubouchi T."/>
            <person name="Morono Y."/>
            <person name="Uchiyama I."/>
            <person name="Ito T."/>
            <person name="Fujiyama A."/>
            <person name="Inagaki F."/>
            <person name="Takami H."/>
        </authorList>
    </citation>
    <scope>NUCLEOTIDE SEQUENCE</scope>
    <source>
        <strain evidence="1">Expedition CK06-06</strain>
    </source>
</reference>
<dbReference type="AlphaFoldDB" id="X1HMQ8"/>
<sequence length="55" mass="6512">EDISAVQYLEQELGLNVHSIQNIQTIYGFIKDSLSEEMRGLWLDYYRRYGTVKLD</sequence>
<proteinExistence type="predicted"/>
<feature type="non-terminal residue" evidence="1">
    <location>
        <position position="1"/>
    </location>
</feature>
<accession>X1HMQ8</accession>
<name>X1HMQ8_9ZZZZ</name>
<dbReference type="InterPro" id="IPR029057">
    <property type="entry name" value="PRTase-like"/>
</dbReference>
<comment type="caution">
    <text evidence="1">The sequence shown here is derived from an EMBL/GenBank/DDBJ whole genome shotgun (WGS) entry which is preliminary data.</text>
</comment>
<evidence type="ECO:0000313" key="1">
    <source>
        <dbReference type="EMBL" id="GAH70772.1"/>
    </source>
</evidence>